<dbReference type="Pfam" id="PF19327">
    <property type="entry name" value="Ap4A_phos_N"/>
    <property type="match status" value="1"/>
</dbReference>
<keyword evidence="2 7" id="KW-0812">Transmembrane</keyword>
<keyword evidence="11" id="KW-1185">Reference proteome</keyword>
<feature type="region of interest" description="Disordered" evidence="6">
    <location>
        <begin position="1"/>
        <end position="29"/>
    </location>
</feature>
<keyword evidence="4 7" id="KW-1133">Transmembrane helix</keyword>
<feature type="compositionally biased region" description="Polar residues" evidence="6">
    <location>
        <begin position="14"/>
        <end position="25"/>
    </location>
</feature>
<dbReference type="Proteomes" id="UP001244011">
    <property type="component" value="Unassembled WGS sequence"/>
</dbReference>
<evidence type="ECO:0000259" key="9">
    <source>
        <dbReference type="Pfam" id="PF19327"/>
    </source>
</evidence>
<dbReference type="PANTHER" id="PTHR38420:SF3">
    <property type="entry name" value="5',5'''-P-1,P-4-TETRAPHOSPHATE PHOSPHORYLASE 2"/>
    <property type="match status" value="1"/>
</dbReference>
<comment type="subcellular location">
    <subcellularLocation>
        <location evidence="1">Endoplasmic reticulum membrane</location>
        <topology evidence="1">Multi-pass membrane protein</topology>
    </subcellularLocation>
</comment>
<dbReference type="EMBL" id="MU839014">
    <property type="protein sequence ID" value="KAK1765613.1"/>
    <property type="molecule type" value="Genomic_DNA"/>
</dbReference>
<proteinExistence type="predicted"/>
<dbReference type="Pfam" id="PF09830">
    <property type="entry name" value="ATP_transf"/>
    <property type="match status" value="1"/>
</dbReference>
<dbReference type="RefSeq" id="XP_060281826.1">
    <property type="nucleotide sequence ID" value="XM_060431128.1"/>
</dbReference>
<organism evidence="10 11">
    <name type="scientific">Phialemonium atrogriseum</name>
    <dbReference type="NCBI Taxonomy" id="1093897"/>
    <lineage>
        <taxon>Eukaryota</taxon>
        <taxon>Fungi</taxon>
        <taxon>Dikarya</taxon>
        <taxon>Ascomycota</taxon>
        <taxon>Pezizomycotina</taxon>
        <taxon>Sordariomycetes</taxon>
        <taxon>Sordariomycetidae</taxon>
        <taxon>Cephalothecales</taxon>
        <taxon>Cephalothecaceae</taxon>
        <taxon>Phialemonium</taxon>
    </lineage>
</organism>
<dbReference type="Gene3D" id="3.30.428.70">
    <property type="match status" value="1"/>
</dbReference>
<keyword evidence="3" id="KW-0256">Endoplasmic reticulum</keyword>
<keyword evidence="5 7" id="KW-0472">Membrane</keyword>
<dbReference type="InterPro" id="IPR043171">
    <property type="entry name" value="Ap4A_phos1/2-like"/>
</dbReference>
<evidence type="ECO:0000256" key="6">
    <source>
        <dbReference type="SAM" id="MobiDB-lite"/>
    </source>
</evidence>
<dbReference type="InterPro" id="IPR036265">
    <property type="entry name" value="HIT-like_sf"/>
</dbReference>
<sequence>MPAPENGGRPSPHRPSTQAPPTRRNSPYLPTPTERLLVALYPSLLLLGAAFAALSPETRAAAPAAAGTTASFSQDPGLAPSYFARKDNAVNVLFVKWGWAWISVAAAAWAGTHPGAAEGWRVLVRWAGVTGWWVGVTRWFFGPGFIDRGFRLSGGRCEVVELRVAEGVATGAEMVSAAACKAVGGRWSGGHDISGHVFMLVLGSGFLMQEVGWAVWRWREGRRGARSTEERTVVMADGSVRGAGVEARAAAGGLPGGGPGSDGDLLGLGGKFVLAVVALSLWMILMTAIYFHTWSEKLTGLIVALTALYSVYILPRWVPALRRIFQLRFSPSLANKPRAPEPHPRTAAPIDPFADPPAALLVSAVPPAHNLVLNKFAVVPGHFILATAAFLPQDHLLDAADLAAAYACIEAYRRGEDEGGGGDRDLFVFFNSGPHSGASQPHRHLQLLPVEGMRDGLAGEGEGAWEVLAEKLLAAGDGLGGGDVAARLPFRTFAGRIGRDMGPREMREVYLRLYREACRAAGRGGDANGVGVEVEVDGEARISYNLAMTRHTMVLCPRVAEGSTVSGPGGATAGKLSLNGTVLAGTALVKTQAEWDALRGDPAQLRGVLEKIGIPTNAG</sequence>
<dbReference type="InterPro" id="IPR019200">
    <property type="entry name" value="ATP_adenylylTrfase_C"/>
</dbReference>
<dbReference type="AlphaFoldDB" id="A0AAJ0FJR1"/>
<evidence type="ECO:0000256" key="1">
    <source>
        <dbReference type="ARBA" id="ARBA00004477"/>
    </source>
</evidence>
<evidence type="ECO:0000256" key="2">
    <source>
        <dbReference type="ARBA" id="ARBA00022692"/>
    </source>
</evidence>
<name>A0AAJ0FJR1_9PEZI</name>
<evidence type="ECO:0000256" key="4">
    <source>
        <dbReference type="ARBA" id="ARBA00022989"/>
    </source>
</evidence>
<evidence type="ECO:0000256" key="5">
    <source>
        <dbReference type="ARBA" id="ARBA00023136"/>
    </source>
</evidence>
<evidence type="ECO:0000259" key="8">
    <source>
        <dbReference type="Pfam" id="PF09830"/>
    </source>
</evidence>
<dbReference type="GO" id="GO:0019915">
    <property type="term" value="P:lipid storage"/>
    <property type="evidence" value="ECO:0007669"/>
    <property type="project" value="InterPro"/>
</dbReference>
<evidence type="ECO:0000313" key="11">
    <source>
        <dbReference type="Proteomes" id="UP001244011"/>
    </source>
</evidence>
<accession>A0AAJ0FJR1</accession>
<comment type="caution">
    <text evidence="10">The sequence shown here is derived from an EMBL/GenBank/DDBJ whole genome shotgun (WGS) entry which is preliminary data.</text>
</comment>
<dbReference type="GeneID" id="85314315"/>
<dbReference type="InterPro" id="IPR045759">
    <property type="entry name" value="Ap4A_phos1/2_N"/>
</dbReference>
<dbReference type="GO" id="GO:0005789">
    <property type="term" value="C:endoplasmic reticulum membrane"/>
    <property type="evidence" value="ECO:0007669"/>
    <property type="project" value="UniProtKB-SubCell"/>
</dbReference>
<feature type="transmembrane region" description="Helical" evidence="7">
    <location>
        <begin position="298"/>
        <end position="318"/>
    </location>
</feature>
<evidence type="ECO:0000256" key="7">
    <source>
        <dbReference type="SAM" id="Phobius"/>
    </source>
</evidence>
<dbReference type="Pfam" id="PF10261">
    <property type="entry name" value="FIT"/>
    <property type="match status" value="1"/>
</dbReference>
<evidence type="ECO:0000313" key="10">
    <source>
        <dbReference type="EMBL" id="KAK1765613.1"/>
    </source>
</evidence>
<dbReference type="SUPFAM" id="SSF54197">
    <property type="entry name" value="HIT-like"/>
    <property type="match status" value="1"/>
</dbReference>
<dbReference type="GO" id="GO:0005524">
    <property type="term" value="F:ATP binding"/>
    <property type="evidence" value="ECO:0007669"/>
    <property type="project" value="InterPro"/>
</dbReference>
<feature type="domain" description="Ap4A phosphorylase 1/2 N-terminal" evidence="9">
    <location>
        <begin position="325"/>
        <end position="451"/>
    </location>
</feature>
<dbReference type="GO" id="GO:0003877">
    <property type="term" value="F:ATP:ADP adenylyltransferase activity"/>
    <property type="evidence" value="ECO:0007669"/>
    <property type="project" value="InterPro"/>
</dbReference>
<dbReference type="GO" id="GO:0010945">
    <property type="term" value="F:coenzyme A diphosphatase activity"/>
    <property type="evidence" value="ECO:0007669"/>
    <property type="project" value="InterPro"/>
</dbReference>
<reference evidence="10" key="1">
    <citation type="submission" date="2023-06" db="EMBL/GenBank/DDBJ databases">
        <title>Genome-scale phylogeny and comparative genomics of the fungal order Sordariales.</title>
        <authorList>
            <consortium name="Lawrence Berkeley National Laboratory"/>
            <person name="Hensen N."/>
            <person name="Bonometti L."/>
            <person name="Westerberg I."/>
            <person name="Brannstrom I.O."/>
            <person name="Guillou S."/>
            <person name="Cros-Aarteil S."/>
            <person name="Calhoun S."/>
            <person name="Haridas S."/>
            <person name="Kuo A."/>
            <person name="Mondo S."/>
            <person name="Pangilinan J."/>
            <person name="Riley R."/>
            <person name="Labutti K."/>
            <person name="Andreopoulos B."/>
            <person name="Lipzen A."/>
            <person name="Chen C."/>
            <person name="Yanf M."/>
            <person name="Daum C."/>
            <person name="Ng V."/>
            <person name="Clum A."/>
            <person name="Steindorff A."/>
            <person name="Ohm R."/>
            <person name="Martin F."/>
            <person name="Silar P."/>
            <person name="Natvig D."/>
            <person name="Lalanne C."/>
            <person name="Gautier V."/>
            <person name="Ament-Velasquez S.L."/>
            <person name="Kruys A."/>
            <person name="Hutchinson M.I."/>
            <person name="Powell A.J."/>
            <person name="Barry K."/>
            <person name="Miller A.N."/>
            <person name="Grigoriev I.V."/>
            <person name="Debuchy R."/>
            <person name="Gladieux P."/>
            <person name="Thoren M.H."/>
            <person name="Johannesson H."/>
        </authorList>
    </citation>
    <scope>NUCLEOTIDE SEQUENCE</scope>
    <source>
        <strain evidence="10">8032-3</strain>
    </source>
</reference>
<dbReference type="PANTHER" id="PTHR38420">
    <property type="entry name" value="AP-4-A PHOSPHORYLASE II"/>
    <property type="match status" value="1"/>
</dbReference>
<gene>
    <name evidence="10" type="ORF">QBC33DRAFT_579357</name>
</gene>
<dbReference type="InterPro" id="IPR019388">
    <property type="entry name" value="FIT"/>
</dbReference>
<feature type="domain" description="ATP adenylyltransferase C-terminal" evidence="8">
    <location>
        <begin position="487"/>
        <end position="615"/>
    </location>
</feature>
<protein>
    <submittedName>
        <fullName evidence="10">Alpha-galactosidase</fullName>
    </submittedName>
</protein>
<feature type="transmembrane region" description="Helical" evidence="7">
    <location>
        <begin position="272"/>
        <end position="292"/>
    </location>
</feature>
<evidence type="ECO:0000256" key="3">
    <source>
        <dbReference type="ARBA" id="ARBA00022824"/>
    </source>
</evidence>
<dbReference type="GO" id="GO:0009117">
    <property type="term" value="P:nucleotide metabolic process"/>
    <property type="evidence" value="ECO:0007669"/>
    <property type="project" value="InterPro"/>
</dbReference>
<dbReference type="InterPro" id="IPR009163">
    <property type="entry name" value="Ap4A_phos1/2"/>
</dbReference>